<evidence type="ECO:0000313" key="5">
    <source>
        <dbReference type="Proteomes" id="UP000294543"/>
    </source>
</evidence>
<dbReference type="InterPro" id="IPR004111">
    <property type="entry name" value="Repressor_TetR_C"/>
</dbReference>
<accession>A0A4R4WY16</accession>
<gene>
    <name evidence="4" type="ORF">E1294_10830</name>
</gene>
<dbReference type="AlphaFoldDB" id="A0A4R4WY16"/>
<name>A0A4R4WY16_9ACTN</name>
<keyword evidence="1" id="KW-0805">Transcription regulation</keyword>
<dbReference type="SUPFAM" id="SSF48498">
    <property type="entry name" value="Tetracyclin repressor-like, C-terminal domain"/>
    <property type="match status" value="1"/>
</dbReference>
<evidence type="ECO:0000313" key="4">
    <source>
        <dbReference type="EMBL" id="TDD22678.1"/>
    </source>
</evidence>
<reference evidence="4 5" key="1">
    <citation type="submission" date="2019-03" db="EMBL/GenBank/DDBJ databases">
        <title>Draft genome sequences of novel Actinobacteria.</title>
        <authorList>
            <person name="Sahin N."/>
            <person name="Ay H."/>
            <person name="Saygin H."/>
        </authorList>
    </citation>
    <scope>NUCLEOTIDE SEQUENCE [LARGE SCALE GENOMIC DNA]</scope>
    <source>
        <strain evidence="4 5">KC712</strain>
    </source>
</reference>
<dbReference type="OrthoDB" id="4540879at2"/>
<proteinExistence type="predicted"/>
<dbReference type="EMBL" id="SMKP01000023">
    <property type="protein sequence ID" value="TDD22678.1"/>
    <property type="molecule type" value="Genomic_DNA"/>
</dbReference>
<evidence type="ECO:0000259" key="3">
    <source>
        <dbReference type="Pfam" id="PF02909"/>
    </source>
</evidence>
<keyword evidence="2" id="KW-0804">Transcription</keyword>
<dbReference type="Gene3D" id="1.10.357.10">
    <property type="entry name" value="Tetracycline Repressor, domain 2"/>
    <property type="match status" value="1"/>
</dbReference>
<organism evidence="4 5">
    <name type="scientific">Nonomuraea diastatica</name>
    <dbReference type="NCBI Taxonomy" id="1848329"/>
    <lineage>
        <taxon>Bacteria</taxon>
        <taxon>Bacillati</taxon>
        <taxon>Actinomycetota</taxon>
        <taxon>Actinomycetes</taxon>
        <taxon>Streptosporangiales</taxon>
        <taxon>Streptosporangiaceae</taxon>
        <taxon>Nonomuraea</taxon>
    </lineage>
</organism>
<protein>
    <recommendedName>
        <fullName evidence="3">Tetracycline repressor TetR C-terminal domain-containing protein</fullName>
    </recommendedName>
</protein>
<dbReference type="InterPro" id="IPR036271">
    <property type="entry name" value="Tet_transcr_reg_TetR-rel_C_sf"/>
</dbReference>
<dbReference type="Pfam" id="PF02909">
    <property type="entry name" value="TetR_C_1"/>
    <property type="match status" value="1"/>
</dbReference>
<dbReference type="GO" id="GO:0045892">
    <property type="term" value="P:negative regulation of DNA-templated transcription"/>
    <property type="evidence" value="ECO:0007669"/>
    <property type="project" value="InterPro"/>
</dbReference>
<evidence type="ECO:0000256" key="2">
    <source>
        <dbReference type="ARBA" id="ARBA00023163"/>
    </source>
</evidence>
<dbReference type="RefSeq" id="WP_132507406.1">
    <property type="nucleotide sequence ID" value="NZ_SMKP01000023.1"/>
</dbReference>
<keyword evidence="5" id="KW-1185">Reference proteome</keyword>
<evidence type="ECO:0000256" key="1">
    <source>
        <dbReference type="ARBA" id="ARBA00023015"/>
    </source>
</evidence>
<sequence length="191" mass="21051">MALYRHIAGKRELVTAMIDTIHREADLPELPPEDWRRALELAMLWEWGIYRHHPWAIRLTPVAGPVPAPGLMANTEWMMSVITAQGLSPDAALEIITVLSAYTSGMALQAMQAAVEETELGLDAEHWWRSKDPEFARLAAQGSFPVMFSVSGPPDVDKVFTLGMERLLDGLTPLIAPGADRRRGRSGARAG</sequence>
<comment type="caution">
    <text evidence="4">The sequence shown here is derived from an EMBL/GenBank/DDBJ whole genome shotgun (WGS) entry which is preliminary data.</text>
</comment>
<feature type="domain" description="Tetracycline repressor TetR C-terminal" evidence="3">
    <location>
        <begin position="28"/>
        <end position="172"/>
    </location>
</feature>
<dbReference type="Proteomes" id="UP000294543">
    <property type="component" value="Unassembled WGS sequence"/>
</dbReference>